<dbReference type="AlphaFoldDB" id="A0AA39SDA2"/>
<dbReference type="PROSITE" id="PS50893">
    <property type="entry name" value="ABC_TRANSPORTER_2"/>
    <property type="match status" value="1"/>
</dbReference>
<dbReference type="CDD" id="cd03244">
    <property type="entry name" value="ABCC_MRP_domain2"/>
    <property type="match status" value="1"/>
</dbReference>
<evidence type="ECO:0000256" key="9">
    <source>
        <dbReference type="ARBA" id="ARBA00023136"/>
    </source>
</evidence>
<sequence>MRMNGTTKSSLASYLAESIAGATTIRAFGEEDGFFSKSLKLIDENACQYFHSSSADEWLIQRLEILCAIVLSSLALVMTLLPLVPSASASGLIGMALSYGLSLNVYLIYAIENHCLAANFIVSVERLEQYMHIPSEAQTVVEGKRPAHDWPAIGKVEIYNLKVKYRPNSPLVLRGISCVIEGGHKVGIVGRTGSGKTTLISVLFRLVEPTEGEIIIDDLNITSIGLHDLRSHLAIIPQDPTLFSGSVRFNLDPLSQYTDHEIWEVLGKCHLREVIQEKEEGLDSLGEKVAKIYILLSYKTNKILVAVMEGGSNWSVGQQQLFCLGRAILKRSRILVLDEATASIDNATDCILQKTIRREFADSTVITVAHRIPTVMDCNAVIAISDGELVEYDEPVKLINKEGSLFGQLVKDYLSHTTNYDQ</sequence>
<dbReference type="InterPro" id="IPR036640">
    <property type="entry name" value="ABC1_TM_sf"/>
</dbReference>
<proteinExistence type="inferred from homology"/>
<dbReference type="SUPFAM" id="SSF90123">
    <property type="entry name" value="ABC transporter transmembrane region"/>
    <property type="match status" value="1"/>
</dbReference>
<evidence type="ECO:0000259" key="12">
    <source>
        <dbReference type="PROSITE" id="PS50893"/>
    </source>
</evidence>
<dbReference type="Gene3D" id="1.20.1560.10">
    <property type="entry name" value="ABC transporter type 1, transmembrane domain"/>
    <property type="match status" value="1"/>
</dbReference>
<feature type="domain" description="ABC transporter" evidence="12">
    <location>
        <begin position="156"/>
        <end position="411"/>
    </location>
</feature>
<evidence type="ECO:0000256" key="6">
    <source>
        <dbReference type="ARBA" id="ARBA00022741"/>
    </source>
</evidence>
<protein>
    <recommendedName>
        <fullName evidence="3">ABC-type xenobiotic transporter</fullName>
        <ecNumber evidence="3">7.6.2.2</ecNumber>
    </recommendedName>
</protein>
<dbReference type="PANTHER" id="PTHR24223:SF263">
    <property type="entry name" value="ABC-TYPE XENOBIOTIC TRANSPORTER"/>
    <property type="match status" value="1"/>
</dbReference>
<dbReference type="InterPro" id="IPR003439">
    <property type="entry name" value="ABC_transporter-like_ATP-bd"/>
</dbReference>
<dbReference type="SMART" id="SM00382">
    <property type="entry name" value="AAA"/>
    <property type="match status" value="1"/>
</dbReference>
<dbReference type="Gene3D" id="3.40.50.300">
    <property type="entry name" value="P-loop containing nucleotide triphosphate hydrolases"/>
    <property type="match status" value="1"/>
</dbReference>
<evidence type="ECO:0000313" key="14">
    <source>
        <dbReference type="EMBL" id="KAK0587930.1"/>
    </source>
</evidence>
<evidence type="ECO:0000256" key="1">
    <source>
        <dbReference type="ARBA" id="ARBA00004370"/>
    </source>
</evidence>
<keyword evidence="7" id="KW-0067">ATP-binding</keyword>
<feature type="transmembrane region" description="Helical" evidence="11">
    <location>
        <begin position="63"/>
        <end position="84"/>
    </location>
</feature>
<dbReference type="Proteomes" id="UP001168877">
    <property type="component" value="Unassembled WGS sequence"/>
</dbReference>
<feature type="domain" description="ABC transmembrane type-1" evidence="13">
    <location>
        <begin position="1"/>
        <end position="81"/>
    </location>
</feature>
<dbReference type="Pfam" id="PF00005">
    <property type="entry name" value="ABC_tran"/>
    <property type="match status" value="1"/>
</dbReference>
<comment type="catalytic activity">
    <reaction evidence="10">
        <text>ATP + H2O + xenobioticSide 1 = ADP + phosphate + xenobioticSide 2.</text>
        <dbReference type="EC" id="7.6.2.2"/>
    </reaction>
</comment>
<accession>A0AA39SDA2</accession>
<dbReference type="GO" id="GO:0008559">
    <property type="term" value="F:ABC-type xenobiotic transporter activity"/>
    <property type="evidence" value="ECO:0007669"/>
    <property type="project" value="UniProtKB-EC"/>
</dbReference>
<reference evidence="14" key="2">
    <citation type="submission" date="2023-06" db="EMBL/GenBank/DDBJ databases">
        <authorList>
            <person name="Swenson N.G."/>
            <person name="Wegrzyn J.L."/>
            <person name="Mcevoy S.L."/>
        </authorList>
    </citation>
    <scope>NUCLEOTIDE SEQUENCE</scope>
    <source>
        <strain evidence="14">NS2018</strain>
        <tissue evidence="14">Leaf</tissue>
    </source>
</reference>
<evidence type="ECO:0000256" key="8">
    <source>
        <dbReference type="ARBA" id="ARBA00022989"/>
    </source>
</evidence>
<evidence type="ECO:0000256" key="11">
    <source>
        <dbReference type="SAM" id="Phobius"/>
    </source>
</evidence>
<evidence type="ECO:0000256" key="2">
    <source>
        <dbReference type="ARBA" id="ARBA00009726"/>
    </source>
</evidence>
<evidence type="ECO:0000256" key="3">
    <source>
        <dbReference type="ARBA" id="ARBA00012191"/>
    </source>
</evidence>
<evidence type="ECO:0000256" key="10">
    <source>
        <dbReference type="ARBA" id="ARBA00034018"/>
    </source>
</evidence>
<comment type="similarity">
    <text evidence="2">Belongs to the ABC transporter superfamily. ABCC family. Conjugate transporter (TC 3.A.1.208) subfamily.</text>
</comment>
<reference evidence="14" key="1">
    <citation type="journal article" date="2022" name="Plant J.">
        <title>Strategies of tolerance reflected in two North American maple genomes.</title>
        <authorList>
            <person name="McEvoy S.L."/>
            <person name="Sezen U.U."/>
            <person name="Trouern-Trend A."/>
            <person name="McMahon S.M."/>
            <person name="Schaberg P.G."/>
            <person name="Yang J."/>
            <person name="Wegrzyn J.L."/>
            <person name="Swenson N.G."/>
        </authorList>
    </citation>
    <scope>NUCLEOTIDE SEQUENCE</scope>
    <source>
        <strain evidence="14">NS2018</strain>
    </source>
</reference>
<comment type="subcellular location">
    <subcellularLocation>
        <location evidence="1">Membrane</location>
    </subcellularLocation>
</comment>
<keyword evidence="15" id="KW-1185">Reference proteome</keyword>
<dbReference type="SUPFAM" id="SSF52540">
    <property type="entry name" value="P-loop containing nucleoside triphosphate hydrolases"/>
    <property type="match status" value="1"/>
</dbReference>
<comment type="caution">
    <text evidence="14">The sequence shown here is derived from an EMBL/GenBank/DDBJ whole genome shotgun (WGS) entry which is preliminary data.</text>
</comment>
<evidence type="ECO:0000256" key="5">
    <source>
        <dbReference type="ARBA" id="ARBA00022692"/>
    </source>
</evidence>
<dbReference type="InterPro" id="IPR050173">
    <property type="entry name" value="ABC_transporter_C-like"/>
</dbReference>
<keyword evidence="8 11" id="KW-1133">Transmembrane helix</keyword>
<organism evidence="14 15">
    <name type="scientific">Acer saccharum</name>
    <name type="common">Sugar maple</name>
    <dbReference type="NCBI Taxonomy" id="4024"/>
    <lineage>
        <taxon>Eukaryota</taxon>
        <taxon>Viridiplantae</taxon>
        <taxon>Streptophyta</taxon>
        <taxon>Embryophyta</taxon>
        <taxon>Tracheophyta</taxon>
        <taxon>Spermatophyta</taxon>
        <taxon>Magnoliopsida</taxon>
        <taxon>eudicotyledons</taxon>
        <taxon>Gunneridae</taxon>
        <taxon>Pentapetalae</taxon>
        <taxon>rosids</taxon>
        <taxon>malvids</taxon>
        <taxon>Sapindales</taxon>
        <taxon>Sapindaceae</taxon>
        <taxon>Hippocastanoideae</taxon>
        <taxon>Acereae</taxon>
        <taxon>Acer</taxon>
    </lineage>
</organism>
<dbReference type="InterPro" id="IPR003593">
    <property type="entry name" value="AAA+_ATPase"/>
</dbReference>
<dbReference type="InterPro" id="IPR027417">
    <property type="entry name" value="P-loop_NTPase"/>
</dbReference>
<evidence type="ECO:0000259" key="13">
    <source>
        <dbReference type="PROSITE" id="PS50929"/>
    </source>
</evidence>
<keyword evidence="6" id="KW-0547">Nucleotide-binding</keyword>
<keyword evidence="9 11" id="KW-0472">Membrane</keyword>
<dbReference type="InterPro" id="IPR011527">
    <property type="entry name" value="ABC1_TM_dom"/>
</dbReference>
<dbReference type="GO" id="GO:0016887">
    <property type="term" value="F:ATP hydrolysis activity"/>
    <property type="evidence" value="ECO:0007669"/>
    <property type="project" value="InterPro"/>
</dbReference>
<dbReference type="EMBL" id="JAUESC010000382">
    <property type="protein sequence ID" value="KAK0587930.1"/>
    <property type="molecule type" value="Genomic_DNA"/>
</dbReference>
<evidence type="ECO:0000313" key="15">
    <source>
        <dbReference type="Proteomes" id="UP001168877"/>
    </source>
</evidence>
<evidence type="ECO:0000256" key="4">
    <source>
        <dbReference type="ARBA" id="ARBA00022448"/>
    </source>
</evidence>
<dbReference type="GO" id="GO:0005524">
    <property type="term" value="F:ATP binding"/>
    <property type="evidence" value="ECO:0007669"/>
    <property type="project" value="UniProtKB-KW"/>
</dbReference>
<dbReference type="EC" id="7.6.2.2" evidence="3"/>
<feature type="transmembrane region" description="Helical" evidence="11">
    <location>
        <begin position="90"/>
        <end position="111"/>
    </location>
</feature>
<dbReference type="PROSITE" id="PS50929">
    <property type="entry name" value="ABC_TM1F"/>
    <property type="match status" value="1"/>
</dbReference>
<dbReference type="GO" id="GO:0016020">
    <property type="term" value="C:membrane"/>
    <property type="evidence" value="ECO:0007669"/>
    <property type="project" value="UniProtKB-SubCell"/>
</dbReference>
<dbReference type="FunFam" id="3.40.50.300:FF:000169">
    <property type="entry name" value="ABC transporter C family member 3"/>
    <property type="match status" value="1"/>
</dbReference>
<gene>
    <name evidence="14" type="ORF">LWI29_031401</name>
</gene>
<name>A0AA39SDA2_ACESA</name>
<keyword evidence="5 11" id="KW-0812">Transmembrane</keyword>
<dbReference type="PANTHER" id="PTHR24223">
    <property type="entry name" value="ATP-BINDING CASSETTE SUB-FAMILY C"/>
    <property type="match status" value="1"/>
</dbReference>
<evidence type="ECO:0000256" key="7">
    <source>
        <dbReference type="ARBA" id="ARBA00022840"/>
    </source>
</evidence>
<keyword evidence="4" id="KW-0813">Transport</keyword>